<dbReference type="Gene3D" id="3.30.1360.170">
    <property type="match status" value="1"/>
</dbReference>
<dbReference type="GO" id="GO:0050797">
    <property type="term" value="F:thymidylate synthase (FAD) activity"/>
    <property type="evidence" value="ECO:0007669"/>
    <property type="project" value="InterPro"/>
</dbReference>
<reference evidence="1 2" key="1">
    <citation type="submission" date="2013-12" db="EMBL/GenBank/DDBJ databases">
        <title>Ecological redundancy of diverse viral populations within a natural community.</title>
        <authorList>
            <person name="Gregory A.C."/>
            <person name="LaButti K."/>
            <person name="Copeland A."/>
            <person name="Woyke T."/>
            <person name="Sullivan M.B."/>
        </authorList>
    </citation>
    <scope>NUCLEOTIDE SEQUENCE [LARGE SCALE GENOMIC DNA]</scope>
    <source>
        <strain evidence="1">Syn7803C7</strain>
    </source>
</reference>
<dbReference type="GO" id="GO:0050660">
    <property type="term" value="F:flavin adenine dinucleotide binding"/>
    <property type="evidence" value="ECO:0007669"/>
    <property type="project" value="InterPro"/>
</dbReference>
<dbReference type="CDD" id="cd20175">
    <property type="entry name" value="ThyX"/>
    <property type="match status" value="1"/>
</dbReference>
<dbReference type="PANTHER" id="PTHR34934">
    <property type="entry name" value="FLAVIN-DEPENDENT THYMIDYLATE SYNTHASE"/>
    <property type="match status" value="1"/>
</dbReference>
<dbReference type="InterPro" id="IPR003669">
    <property type="entry name" value="Thymidylate_synthase_ThyX"/>
</dbReference>
<keyword evidence="2" id="KW-1185">Reference proteome</keyword>
<dbReference type="InterPro" id="IPR036098">
    <property type="entry name" value="Thymidylate_synthase_ThyX_sf"/>
</dbReference>
<dbReference type="GO" id="GO:0004799">
    <property type="term" value="F:thymidylate synthase activity"/>
    <property type="evidence" value="ECO:0007669"/>
    <property type="project" value="TreeGrafter"/>
</dbReference>
<sequence>MKPVKADTLLKLDPHQKVEMIRCTPNPQQLVFMGGKNDYSELPIEDTDIPQEKECGEWVIEQLLANERGHWGPLEHPSITFSCSGFVHNVIVQARTHRVGISFDVQSQRYTCKRIIKVAEGKLSPQSVFYVRPPGFYTNRKGKKYEWIDADYQTQLGLCQAAAERFARQFENGVSEEHARDYLPQNIRQNFVVTFSLRSLLHFLDLRAKLDAQLEIQALCEAMIEPTKTWIPEIFEYYSEKRLHRARLAP</sequence>
<dbReference type="SUPFAM" id="SSF69796">
    <property type="entry name" value="Thymidylate synthase-complementing protein Thy1"/>
    <property type="match status" value="1"/>
</dbReference>
<dbReference type="NCBIfam" id="TIGR02170">
    <property type="entry name" value="thyX"/>
    <property type="match status" value="1"/>
</dbReference>
<dbReference type="KEGG" id="vg:24172134"/>
<proteinExistence type="predicted"/>
<evidence type="ECO:0000313" key="2">
    <source>
        <dbReference type="Proteomes" id="UP000185323"/>
    </source>
</evidence>
<dbReference type="Proteomes" id="UP000185323">
    <property type="component" value="Segment"/>
</dbReference>
<name>A0A0E3F487_9CAUD</name>
<gene>
    <name evidence="1" type="ORF">Syn7803C7_278</name>
</gene>
<dbReference type="GO" id="GO:0006231">
    <property type="term" value="P:dTMP biosynthetic process"/>
    <property type="evidence" value="ECO:0007669"/>
    <property type="project" value="InterPro"/>
</dbReference>
<organism evidence="1 2">
    <name type="scientific">Synechococcus phage ACG-2014f_Syn7803C7</name>
    <dbReference type="NCBI Taxonomy" id="2790345"/>
    <lineage>
        <taxon>Viruses</taxon>
        <taxon>Duplodnaviria</taxon>
        <taxon>Heunggongvirae</taxon>
        <taxon>Uroviricota</taxon>
        <taxon>Caudoviricetes</taxon>
        <taxon>Pantevenvirales</taxon>
        <taxon>Kyanoviridae</taxon>
        <taxon>Atlauavirus</taxon>
        <taxon>Atlauavirus acg2014f</taxon>
    </lineage>
</organism>
<accession>A0A0E3F487</accession>
<protein>
    <submittedName>
        <fullName evidence="1">Flavin-dependent thymidylate synthase</fullName>
    </submittedName>
</protein>
<dbReference type="PROSITE" id="PS51331">
    <property type="entry name" value="THYX"/>
    <property type="match status" value="1"/>
</dbReference>
<dbReference type="PANTHER" id="PTHR34934:SF1">
    <property type="entry name" value="FLAVIN-DEPENDENT THYMIDYLATE SYNTHASE"/>
    <property type="match status" value="1"/>
</dbReference>
<dbReference type="Pfam" id="PF02511">
    <property type="entry name" value="Thy1"/>
    <property type="match status" value="1"/>
</dbReference>
<dbReference type="GO" id="GO:0070402">
    <property type="term" value="F:NADPH binding"/>
    <property type="evidence" value="ECO:0007669"/>
    <property type="project" value="TreeGrafter"/>
</dbReference>
<dbReference type="EMBL" id="KJ019052">
    <property type="protein sequence ID" value="AIX20169.1"/>
    <property type="molecule type" value="Genomic_DNA"/>
</dbReference>
<evidence type="ECO:0000313" key="1">
    <source>
        <dbReference type="EMBL" id="AIX20169.1"/>
    </source>
</evidence>